<sequence>MLRSKASPISVIARSLRRWASFHILWKIWDITVGHAEADMEEGGEDGTDTRLLLFPGYCRTFFFRLCHVPGVPAGYVTRTQLLFAFTESSKCSWA</sequence>
<gene>
    <name evidence="1" type="ORF">NPIL_311821</name>
</gene>
<keyword evidence="2" id="KW-1185">Reference proteome</keyword>
<proteinExistence type="predicted"/>
<protein>
    <submittedName>
        <fullName evidence="1">Uncharacterized protein</fullName>
    </submittedName>
</protein>
<evidence type="ECO:0000313" key="1">
    <source>
        <dbReference type="EMBL" id="GFT27277.1"/>
    </source>
</evidence>
<reference evidence="1" key="1">
    <citation type="submission" date="2020-08" db="EMBL/GenBank/DDBJ databases">
        <title>Multicomponent nature underlies the extraordinary mechanical properties of spider dragline silk.</title>
        <authorList>
            <person name="Kono N."/>
            <person name="Nakamura H."/>
            <person name="Mori M."/>
            <person name="Yoshida Y."/>
            <person name="Ohtoshi R."/>
            <person name="Malay A.D."/>
            <person name="Moran D.A.P."/>
            <person name="Tomita M."/>
            <person name="Numata K."/>
            <person name="Arakawa K."/>
        </authorList>
    </citation>
    <scope>NUCLEOTIDE SEQUENCE</scope>
</reference>
<comment type="caution">
    <text evidence="1">The sequence shown here is derived from an EMBL/GenBank/DDBJ whole genome shotgun (WGS) entry which is preliminary data.</text>
</comment>
<dbReference type="EMBL" id="BMAW01060662">
    <property type="protein sequence ID" value="GFT27277.1"/>
    <property type="molecule type" value="Genomic_DNA"/>
</dbReference>
<accession>A0A8X6NPK6</accession>
<dbReference type="Proteomes" id="UP000887013">
    <property type="component" value="Unassembled WGS sequence"/>
</dbReference>
<organism evidence="1 2">
    <name type="scientific">Nephila pilipes</name>
    <name type="common">Giant wood spider</name>
    <name type="synonym">Nephila maculata</name>
    <dbReference type="NCBI Taxonomy" id="299642"/>
    <lineage>
        <taxon>Eukaryota</taxon>
        <taxon>Metazoa</taxon>
        <taxon>Ecdysozoa</taxon>
        <taxon>Arthropoda</taxon>
        <taxon>Chelicerata</taxon>
        <taxon>Arachnida</taxon>
        <taxon>Araneae</taxon>
        <taxon>Araneomorphae</taxon>
        <taxon>Entelegynae</taxon>
        <taxon>Araneoidea</taxon>
        <taxon>Nephilidae</taxon>
        <taxon>Nephila</taxon>
    </lineage>
</organism>
<dbReference type="AlphaFoldDB" id="A0A8X6NPK6"/>
<name>A0A8X6NPK6_NEPPI</name>
<evidence type="ECO:0000313" key="2">
    <source>
        <dbReference type="Proteomes" id="UP000887013"/>
    </source>
</evidence>